<dbReference type="RefSeq" id="WP_198462405.1">
    <property type="nucleotide sequence ID" value="NZ_JABBCQ020000040.1"/>
</dbReference>
<reference evidence="2" key="1">
    <citation type="submission" date="2020-12" db="EMBL/GenBank/DDBJ databases">
        <title>Comamonas sp. nov., isolated from stream water.</title>
        <authorList>
            <person name="Park K.-H."/>
        </authorList>
    </citation>
    <scope>NUCLEOTIDE SEQUENCE</scope>
    <source>
        <strain evidence="2">EJ-4</strain>
    </source>
</reference>
<dbReference type="Pfam" id="PF00754">
    <property type="entry name" value="F5_F8_type_C"/>
    <property type="match status" value="1"/>
</dbReference>
<proteinExistence type="predicted"/>
<accession>A0A843BB15</accession>
<dbReference type="SUPFAM" id="SSF49785">
    <property type="entry name" value="Galactose-binding domain-like"/>
    <property type="match status" value="1"/>
</dbReference>
<dbReference type="PROSITE" id="PS50022">
    <property type="entry name" value="FA58C_3"/>
    <property type="match status" value="1"/>
</dbReference>
<dbReference type="InterPro" id="IPR008979">
    <property type="entry name" value="Galactose-bd-like_sf"/>
</dbReference>
<dbReference type="EMBL" id="JABBCQ020000040">
    <property type="protein sequence ID" value="MBI1627065.1"/>
    <property type="molecule type" value="Genomic_DNA"/>
</dbReference>
<evidence type="ECO:0000313" key="2">
    <source>
        <dbReference type="EMBL" id="MBI1627065.1"/>
    </source>
</evidence>
<feature type="domain" description="F5/8 type C" evidence="1">
    <location>
        <begin position="376"/>
        <end position="492"/>
    </location>
</feature>
<dbReference type="InterPro" id="IPR023296">
    <property type="entry name" value="Glyco_hydro_beta-prop_sf"/>
</dbReference>
<dbReference type="Gene3D" id="2.60.120.260">
    <property type="entry name" value="Galactose-binding domain-like"/>
    <property type="match status" value="1"/>
</dbReference>
<keyword evidence="3" id="KW-1185">Reference proteome</keyword>
<dbReference type="AlphaFoldDB" id="A0A843BB15"/>
<protein>
    <submittedName>
        <fullName evidence="2">Discoidin domain-containing protein</fullName>
    </submittedName>
</protein>
<evidence type="ECO:0000259" key="1">
    <source>
        <dbReference type="PROSITE" id="PS50022"/>
    </source>
</evidence>
<dbReference type="InterPro" id="IPR000421">
    <property type="entry name" value="FA58C"/>
</dbReference>
<dbReference type="Proteomes" id="UP000530032">
    <property type="component" value="Unassembled WGS sequence"/>
</dbReference>
<gene>
    <name evidence="2" type="ORF">HF327_021610</name>
</gene>
<evidence type="ECO:0000313" key="3">
    <source>
        <dbReference type="Proteomes" id="UP000530032"/>
    </source>
</evidence>
<dbReference type="SUPFAM" id="SSF75005">
    <property type="entry name" value="Arabinanase/levansucrase/invertase"/>
    <property type="match status" value="1"/>
</dbReference>
<sequence>MTSEKSTPLDNHIFDGERFIAARVDDGYTRFYSSQDGQVFEYLGGMAGANMFSQLEAGLAKGANCYASFPKYLAATSNTVSWYSATIPDFTRSGPPQPWASAPITGTLPLCIAWDPDNSRFVRIMADNTVTWSADGLDWSILGAMVLPELPIGWTWYTGMRMELFRSGGYWYALHSALGSRFQADSTLLMRSVDLLGPWAVCPGTGFYSPPDGVAAWDFFMLTAVAVRGTTMIITASGRRSTPAGSATRELILRSTGGLNFALVREASSYNMQGYNDFTEVKPVGASGFVATGAGGLLVSSDDGLTWSRTAMAPAPTALRSDGRVVVGTRSTGANGAAEGWHTVDGQTWTKSTVRRYNSGLHRHWRLRAIKAAGDVTFAHLAFFSGASKLMGYTKSQGAGTGLANVDNADAATFWGATATELAAGSAWVAYDFGSAQDVTAVELQAPSGDNSRMPSSVEIEASEDGVNWRPVWFEAGLTWSAGESKRLEKAS</sequence>
<organism evidence="2 3">
    <name type="scientific">Comamonas suwonensis</name>
    <dbReference type="NCBI Taxonomy" id="2606214"/>
    <lineage>
        <taxon>Bacteria</taxon>
        <taxon>Pseudomonadati</taxon>
        <taxon>Pseudomonadota</taxon>
        <taxon>Betaproteobacteria</taxon>
        <taxon>Burkholderiales</taxon>
        <taxon>Comamonadaceae</taxon>
        <taxon>Comamonas</taxon>
    </lineage>
</organism>
<name>A0A843BB15_9BURK</name>
<comment type="caution">
    <text evidence="2">The sequence shown here is derived from an EMBL/GenBank/DDBJ whole genome shotgun (WGS) entry which is preliminary data.</text>
</comment>